<evidence type="ECO:0000256" key="2">
    <source>
        <dbReference type="ARBA" id="ARBA00016082"/>
    </source>
</evidence>
<dbReference type="GO" id="GO:0016787">
    <property type="term" value="F:hydrolase activity"/>
    <property type="evidence" value="ECO:0007669"/>
    <property type="project" value="UniProtKB-KW"/>
</dbReference>
<dbReference type="GO" id="GO:0003677">
    <property type="term" value="F:DNA binding"/>
    <property type="evidence" value="ECO:0007669"/>
    <property type="project" value="UniProtKB-KW"/>
</dbReference>
<dbReference type="InterPro" id="IPR011010">
    <property type="entry name" value="DNA_brk_join_enz"/>
</dbReference>
<dbReference type="GO" id="GO:0016740">
    <property type="term" value="F:transferase activity"/>
    <property type="evidence" value="ECO:0007669"/>
    <property type="project" value="UniProtKB-KW"/>
</dbReference>
<dbReference type="PANTHER" id="PTHR30349:SF64">
    <property type="entry name" value="PROPHAGE INTEGRASE INTD-RELATED"/>
    <property type="match status" value="1"/>
</dbReference>
<keyword evidence="3" id="KW-0808">Transferase</keyword>
<evidence type="ECO:0000313" key="11">
    <source>
        <dbReference type="EMBL" id="CAB5224346.1"/>
    </source>
</evidence>
<evidence type="ECO:0000256" key="7">
    <source>
        <dbReference type="ARBA" id="ARBA00023172"/>
    </source>
</evidence>
<dbReference type="InterPro" id="IPR050090">
    <property type="entry name" value="Tyrosine_recombinase_XerCD"/>
</dbReference>
<name>A0A6J7X7C6_9CAUD</name>
<dbReference type="InterPro" id="IPR013762">
    <property type="entry name" value="Integrase-like_cat_sf"/>
</dbReference>
<dbReference type="GO" id="GO:0075713">
    <property type="term" value="P:establishment of integrated proviral latency"/>
    <property type="evidence" value="ECO:0007669"/>
    <property type="project" value="UniProtKB-KW"/>
</dbReference>
<keyword evidence="7" id="KW-0233">DNA recombination</keyword>
<dbReference type="GO" id="GO:0044826">
    <property type="term" value="P:viral genome integration into host DNA"/>
    <property type="evidence" value="ECO:0007669"/>
    <property type="project" value="UniProtKB-KW"/>
</dbReference>
<keyword evidence="5" id="KW-0229">DNA integration</keyword>
<protein>
    <recommendedName>
        <fullName evidence="2">Integrase</fullName>
    </recommendedName>
</protein>
<gene>
    <name evidence="10" type="ORF">UFOVP705_22</name>
    <name evidence="11" type="ORF">UFOVP736_59</name>
</gene>
<dbReference type="GO" id="GO:0015074">
    <property type="term" value="P:DNA integration"/>
    <property type="evidence" value="ECO:0007669"/>
    <property type="project" value="UniProtKB-KW"/>
</dbReference>
<dbReference type="Gene3D" id="1.10.150.130">
    <property type="match status" value="1"/>
</dbReference>
<dbReference type="InterPro" id="IPR002104">
    <property type="entry name" value="Integrase_catalytic"/>
</dbReference>
<dbReference type="Gene3D" id="1.10.443.10">
    <property type="entry name" value="Intergrase catalytic core"/>
    <property type="match status" value="1"/>
</dbReference>
<reference evidence="11" key="1">
    <citation type="submission" date="2020-05" db="EMBL/GenBank/DDBJ databases">
        <authorList>
            <person name="Chiriac C."/>
            <person name="Salcher M."/>
            <person name="Ghai R."/>
            <person name="Kavagutti S V."/>
        </authorList>
    </citation>
    <scope>NUCLEOTIDE SEQUENCE</scope>
</reference>
<evidence type="ECO:0000256" key="4">
    <source>
        <dbReference type="ARBA" id="ARBA00022801"/>
    </source>
</evidence>
<evidence type="ECO:0000256" key="1">
    <source>
        <dbReference type="ARBA" id="ARBA00008857"/>
    </source>
</evidence>
<organism evidence="11">
    <name type="scientific">uncultured Caudovirales phage</name>
    <dbReference type="NCBI Taxonomy" id="2100421"/>
    <lineage>
        <taxon>Viruses</taxon>
        <taxon>Duplodnaviria</taxon>
        <taxon>Heunggongvirae</taxon>
        <taxon>Uroviricota</taxon>
        <taxon>Caudoviricetes</taxon>
        <taxon>Peduoviridae</taxon>
        <taxon>Maltschvirus</taxon>
        <taxon>Maltschvirus maltsch</taxon>
    </lineage>
</organism>
<keyword evidence="8" id="KW-1160">Virus entry into host cell</keyword>
<dbReference type="InterPro" id="IPR004107">
    <property type="entry name" value="Integrase_SAM-like_N"/>
</dbReference>
<dbReference type="SUPFAM" id="SSF56349">
    <property type="entry name" value="DNA breaking-rejoining enzymes"/>
    <property type="match status" value="1"/>
</dbReference>
<dbReference type="InterPro" id="IPR010998">
    <property type="entry name" value="Integrase_recombinase_N"/>
</dbReference>
<dbReference type="GO" id="GO:0006310">
    <property type="term" value="P:DNA recombination"/>
    <property type="evidence" value="ECO:0007669"/>
    <property type="project" value="UniProtKB-KW"/>
</dbReference>
<evidence type="ECO:0000313" key="10">
    <source>
        <dbReference type="EMBL" id="CAB4158743.1"/>
    </source>
</evidence>
<accession>A0A6J7X7C6</accession>
<keyword evidence="8" id="KW-1179">Viral genome integration</keyword>
<evidence type="ECO:0000256" key="5">
    <source>
        <dbReference type="ARBA" id="ARBA00022908"/>
    </source>
</evidence>
<sequence length="337" mass="38251">MKTITEVVAAFRQAALKAGLRRNTISTYEATIKEFATMLKEGKIAGPQEYFDYLACGKQLSPNSVCHALNPLKFFYEKVLEKEFGQYTVPQRNRNKPIRNVLTMQDILAMMALMPRIPRLQTGLLAGCGMRITSDMLQLRIKDIRLQDRIIDMHDGKCGKSRVIAIPEFLIPDLEKQLAACRRQWEIDHSKSIICPHPQASLMRKLSRKTFGTFPWYWLFPSQKVHGQERWHSTDKRIVSALRAAADELKITQRVNPHALRHSYATGLLRNGVDIRTIQEQLGHSHLETTEIYLHAAGLKSVTSPLDTASAQNIIHLSQCHTPIPIAPAAKKKNARQ</sequence>
<dbReference type="EMBL" id="LR796685">
    <property type="protein sequence ID" value="CAB4158743.1"/>
    <property type="molecule type" value="Genomic_DNA"/>
</dbReference>
<evidence type="ECO:0000256" key="6">
    <source>
        <dbReference type="ARBA" id="ARBA00023125"/>
    </source>
</evidence>
<dbReference type="PROSITE" id="PS51898">
    <property type="entry name" value="TYR_RECOMBINASE"/>
    <property type="match status" value="1"/>
</dbReference>
<evidence type="ECO:0000256" key="3">
    <source>
        <dbReference type="ARBA" id="ARBA00022679"/>
    </source>
</evidence>
<evidence type="ECO:0000259" key="9">
    <source>
        <dbReference type="PROSITE" id="PS51898"/>
    </source>
</evidence>
<keyword evidence="6" id="KW-0238">DNA-binding</keyword>
<comment type="similarity">
    <text evidence="1">Belongs to the 'phage' integrase family.</text>
</comment>
<dbReference type="Pfam" id="PF00589">
    <property type="entry name" value="Phage_integrase"/>
    <property type="match status" value="1"/>
</dbReference>
<dbReference type="Pfam" id="PF13495">
    <property type="entry name" value="Phage_int_SAM_4"/>
    <property type="match status" value="1"/>
</dbReference>
<dbReference type="EMBL" id="LR798327">
    <property type="protein sequence ID" value="CAB5224346.1"/>
    <property type="molecule type" value="Genomic_DNA"/>
</dbReference>
<evidence type="ECO:0000256" key="8">
    <source>
        <dbReference type="ARBA" id="ARBA00023195"/>
    </source>
</evidence>
<feature type="domain" description="Tyr recombinase" evidence="9">
    <location>
        <begin position="97"/>
        <end position="307"/>
    </location>
</feature>
<proteinExistence type="inferred from homology"/>
<keyword evidence="4" id="KW-0378">Hydrolase</keyword>
<dbReference type="PANTHER" id="PTHR30349">
    <property type="entry name" value="PHAGE INTEGRASE-RELATED"/>
    <property type="match status" value="1"/>
</dbReference>